<evidence type="ECO:0000256" key="2">
    <source>
        <dbReference type="ARBA" id="ARBA00022729"/>
    </source>
</evidence>
<evidence type="ECO:0000259" key="4">
    <source>
        <dbReference type="Pfam" id="PF00497"/>
    </source>
</evidence>
<evidence type="ECO:0000313" key="5">
    <source>
        <dbReference type="EMBL" id="SDO58707.1"/>
    </source>
</evidence>
<feature type="signal peptide" evidence="3">
    <location>
        <begin position="1"/>
        <end position="17"/>
    </location>
</feature>
<dbReference type="InterPro" id="IPR001638">
    <property type="entry name" value="Solute-binding_3/MltF_N"/>
</dbReference>
<name>A0A1H0KRW7_9GAMM</name>
<comment type="similarity">
    <text evidence="1">Belongs to the bacterial solute-binding protein 3 family.</text>
</comment>
<keyword evidence="6" id="KW-1185">Reference proteome</keyword>
<gene>
    <name evidence="5" type="ORF">SAMN05216213_101373</name>
</gene>
<organism evidence="5 6">
    <name type="scientific">Ectopseudomonas guguanensis</name>
    <dbReference type="NCBI Taxonomy" id="1198456"/>
    <lineage>
        <taxon>Bacteria</taxon>
        <taxon>Pseudomonadati</taxon>
        <taxon>Pseudomonadota</taxon>
        <taxon>Gammaproteobacteria</taxon>
        <taxon>Pseudomonadales</taxon>
        <taxon>Pseudomonadaceae</taxon>
        <taxon>Ectopseudomonas</taxon>
    </lineage>
</organism>
<evidence type="ECO:0000256" key="3">
    <source>
        <dbReference type="SAM" id="SignalP"/>
    </source>
</evidence>
<evidence type="ECO:0000256" key="1">
    <source>
        <dbReference type="ARBA" id="ARBA00010333"/>
    </source>
</evidence>
<feature type="chain" id="PRO_5011569617" evidence="3">
    <location>
        <begin position="18"/>
        <end position="251"/>
    </location>
</feature>
<dbReference type="PANTHER" id="PTHR35936">
    <property type="entry name" value="MEMBRANE-BOUND LYTIC MUREIN TRANSGLYCOSYLASE F"/>
    <property type="match status" value="1"/>
</dbReference>
<dbReference type="Pfam" id="PF00497">
    <property type="entry name" value="SBP_bac_3"/>
    <property type="match status" value="1"/>
</dbReference>
<keyword evidence="2 3" id="KW-0732">Signal</keyword>
<dbReference type="OrthoDB" id="5296159at2"/>
<dbReference type="RefSeq" id="WP_090426537.1">
    <property type="nucleotide sequence ID" value="NZ_FNJJ01000001.1"/>
</dbReference>
<feature type="domain" description="Solute-binding protein family 3/N-terminal" evidence="4">
    <location>
        <begin position="28"/>
        <end position="238"/>
    </location>
</feature>
<dbReference type="GeneID" id="300930122"/>
<dbReference type="AlphaFoldDB" id="A0A1H0KRW7"/>
<dbReference type="EMBL" id="FNJJ01000001">
    <property type="protein sequence ID" value="SDO58707.1"/>
    <property type="molecule type" value="Genomic_DNA"/>
</dbReference>
<protein>
    <submittedName>
        <fullName evidence="5">Polar amino acid transport system substrate-binding protein</fullName>
    </submittedName>
</protein>
<dbReference type="PANTHER" id="PTHR35936:SF25">
    <property type="entry name" value="ABC TRANSPORTER SUBSTRATE-BINDING PROTEIN"/>
    <property type="match status" value="1"/>
</dbReference>
<dbReference type="Proteomes" id="UP000199460">
    <property type="component" value="Unassembled WGS sequence"/>
</dbReference>
<proteinExistence type="inferred from homology"/>
<dbReference type="SUPFAM" id="SSF53850">
    <property type="entry name" value="Periplasmic binding protein-like II"/>
    <property type="match status" value="1"/>
</dbReference>
<sequence length="251" mass="28575">MRFALLLIALLCGSIQAADSMRLTNGEWPPYLGEHLPHHGVASRIVAEAFALQGVEVRWEFHPWARSLKMAEKGERDGSAVWLHSSERERLFHISDPVVESGYYLFHRKAHEFDWASVEDLRGLRIAGTRGYDYGEAFQRAEADGELQVVRLNSDEQGLRQLLAGRIDVFPLDKVVGFDMLHRHFSPAERARLSFHPLPLRSDNLHLLLSREIPGNAELIERFNRGLAQLRESGKVAQYLLEIQQPLSLGH</sequence>
<accession>A0A1H0KRW7</accession>
<dbReference type="Gene3D" id="3.40.190.10">
    <property type="entry name" value="Periplasmic binding protein-like II"/>
    <property type="match status" value="2"/>
</dbReference>
<reference evidence="6" key="1">
    <citation type="submission" date="2016-10" db="EMBL/GenBank/DDBJ databases">
        <authorList>
            <person name="Varghese N."/>
            <person name="Submissions S."/>
        </authorList>
    </citation>
    <scope>NUCLEOTIDE SEQUENCE [LARGE SCALE GENOMIC DNA]</scope>
    <source>
        <strain evidence="6">JCM 18416</strain>
    </source>
</reference>
<evidence type="ECO:0000313" key="6">
    <source>
        <dbReference type="Proteomes" id="UP000199460"/>
    </source>
</evidence>